<dbReference type="GO" id="GO:0070181">
    <property type="term" value="F:small ribosomal subunit rRNA binding"/>
    <property type="evidence" value="ECO:0007669"/>
    <property type="project" value="TreeGrafter"/>
</dbReference>
<evidence type="ECO:0000256" key="6">
    <source>
        <dbReference type="ARBA" id="ARBA00035104"/>
    </source>
</evidence>
<organism evidence="9 10">
    <name type="scientific">Mycolicibacterium phlei DSM 43239 = CCUG 21000</name>
    <dbReference type="NCBI Taxonomy" id="1226750"/>
    <lineage>
        <taxon>Bacteria</taxon>
        <taxon>Bacillati</taxon>
        <taxon>Actinomycetota</taxon>
        <taxon>Actinomycetes</taxon>
        <taxon>Mycobacteriales</taxon>
        <taxon>Mycobacteriaceae</taxon>
        <taxon>Mycolicibacterium</taxon>
    </lineage>
</organism>
<comment type="function">
    <text evidence="6 8">Binds together with bS18 to 16S ribosomal RNA.</text>
</comment>
<evidence type="ECO:0000256" key="8">
    <source>
        <dbReference type="HAMAP-Rule" id="MF_00360"/>
    </source>
</evidence>
<dbReference type="GO" id="GO:0003735">
    <property type="term" value="F:structural constituent of ribosome"/>
    <property type="evidence" value="ECO:0007669"/>
    <property type="project" value="InterPro"/>
</dbReference>
<dbReference type="InterPro" id="IPR020815">
    <property type="entry name" value="Ribosomal_bS6_CS"/>
</dbReference>
<proteinExistence type="inferred from homology"/>
<dbReference type="NCBIfam" id="TIGR00166">
    <property type="entry name" value="S6"/>
    <property type="match status" value="1"/>
</dbReference>
<evidence type="ECO:0000313" key="10">
    <source>
        <dbReference type="Proteomes" id="UP000325690"/>
    </source>
</evidence>
<dbReference type="PANTHER" id="PTHR21011">
    <property type="entry name" value="MITOCHONDRIAL 28S RIBOSOMAL PROTEIN S6"/>
    <property type="match status" value="1"/>
</dbReference>
<dbReference type="InterPro" id="IPR035980">
    <property type="entry name" value="Ribosomal_bS6_sf"/>
</dbReference>
<dbReference type="PROSITE" id="PS01048">
    <property type="entry name" value="RIBOSOMAL_S6"/>
    <property type="match status" value="1"/>
</dbReference>
<keyword evidence="3 8" id="KW-0694">RNA-binding</keyword>
<dbReference type="Proteomes" id="UP000325690">
    <property type="component" value="Unassembled WGS sequence"/>
</dbReference>
<evidence type="ECO:0000256" key="2">
    <source>
        <dbReference type="ARBA" id="ARBA00022730"/>
    </source>
</evidence>
<keyword evidence="5 8" id="KW-0687">Ribonucleoprotein</keyword>
<evidence type="ECO:0000256" key="1">
    <source>
        <dbReference type="ARBA" id="ARBA00009512"/>
    </source>
</evidence>
<reference evidence="9 10" key="1">
    <citation type="submission" date="2012-10" db="EMBL/GenBank/DDBJ databases">
        <title>The draft sequence of the Mycobacterium pheli genome.</title>
        <authorList>
            <person name="Pettersson B.M.F."/>
            <person name="Das S."/>
            <person name="Dasgupta S."/>
            <person name="Bhattacharya A."/>
            <person name="Kirsebom L.A."/>
        </authorList>
    </citation>
    <scope>NUCLEOTIDE SEQUENCE [LARGE SCALE GENOMIC DNA]</scope>
    <source>
        <strain evidence="9 10">CCUG 21000</strain>
    </source>
</reference>
<dbReference type="GO" id="GO:0005737">
    <property type="term" value="C:cytoplasm"/>
    <property type="evidence" value="ECO:0007669"/>
    <property type="project" value="UniProtKB-ARBA"/>
</dbReference>
<dbReference type="GO" id="GO:0005840">
    <property type="term" value="C:ribosome"/>
    <property type="evidence" value="ECO:0007669"/>
    <property type="project" value="UniProtKB-KW"/>
</dbReference>
<keyword evidence="4 8" id="KW-0689">Ribosomal protein</keyword>
<dbReference type="AlphaFoldDB" id="A0A5N5V213"/>
<evidence type="ECO:0000313" key="9">
    <source>
        <dbReference type="EMBL" id="KAB7754659.1"/>
    </source>
</evidence>
<dbReference type="PANTHER" id="PTHR21011:SF1">
    <property type="entry name" value="SMALL RIBOSOMAL SUBUNIT PROTEIN BS6M"/>
    <property type="match status" value="1"/>
</dbReference>
<dbReference type="InterPro" id="IPR014717">
    <property type="entry name" value="Transl_elong_EF1B/ribsomal_bS6"/>
</dbReference>
<gene>
    <name evidence="8" type="primary">rpsF</name>
    <name evidence="9" type="ORF">MPHL21000_16060</name>
</gene>
<dbReference type="InterPro" id="IPR000529">
    <property type="entry name" value="Ribosomal_bS6"/>
</dbReference>
<evidence type="ECO:0000256" key="5">
    <source>
        <dbReference type="ARBA" id="ARBA00023274"/>
    </source>
</evidence>
<dbReference type="CDD" id="cd00473">
    <property type="entry name" value="bS6"/>
    <property type="match status" value="1"/>
</dbReference>
<evidence type="ECO:0000256" key="4">
    <source>
        <dbReference type="ARBA" id="ARBA00022980"/>
    </source>
</evidence>
<accession>A0A5N5V213</accession>
<name>A0A5N5V213_MYCPH</name>
<evidence type="ECO:0000256" key="3">
    <source>
        <dbReference type="ARBA" id="ARBA00022884"/>
    </source>
</evidence>
<dbReference type="Gene3D" id="3.30.70.60">
    <property type="match status" value="1"/>
</dbReference>
<protein>
    <recommendedName>
        <fullName evidence="7 8">Small ribosomal subunit protein bS6</fullName>
    </recommendedName>
</protein>
<dbReference type="Pfam" id="PF01250">
    <property type="entry name" value="Ribosomal_S6"/>
    <property type="match status" value="1"/>
</dbReference>
<comment type="similarity">
    <text evidence="1 8">Belongs to the bacterial ribosomal protein bS6 family.</text>
</comment>
<sequence>MADKTVGGDEVFMRPYEIMVILDPTLDERTVAPSLETFLNVIRKDGGTVEKVDIWGRRRLAYEIAKHSEGIYAVIDVKANPATVTELDRQLSLNESVLRTKVLRTDKH</sequence>
<dbReference type="InterPro" id="IPR020814">
    <property type="entry name" value="Ribosomal_S6_plastid/chlpt"/>
</dbReference>
<keyword evidence="10" id="KW-1185">Reference proteome</keyword>
<dbReference type="FunFam" id="3.30.70.60:FF:000002">
    <property type="entry name" value="30S ribosomal protein S6"/>
    <property type="match status" value="1"/>
</dbReference>
<comment type="caution">
    <text evidence="9">The sequence shown here is derived from an EMBL/GenBank/DDBJ whole genome shotgun (WGS) entry which is preliminary data.</text>
</comment>
<evidence type="ECO:0000256" key="7">
    <source>
        <dbReference type="ARBA" id="ARBA00035294"/>
    </source>
</evidence>
<dbReference type="GO" id="GO:0006412">
    <property type="term" value="P:translation"/>
    <property type="evidence" value="ECO:0007669"/>
    <property type="project" value="UniProtKB-UniRule"/>
</dbReference>
<dbReference type="SUPFAM" id="SSF54995">
    <property type="entry name" value="Ribosomal protein S6"/>
    <property type="match status" value="1"/>
</dbReference>
<dbReference type="GO" id="GO:1990904">
    <property type="term" value="C:ribonucleoprotein complex"/>
    <property type="evidence" value="ECO:0007669"/>
    <property type="project" value="UniProtKB-KW"/>
</dbReference>
<dbReference type="HAMAP" id="MF_00360">
    <property type="entry name" value="Ribosomal_bS6"/>
    <property type="match status" value="1"/>
</dbReference>
<dbReference type="EMBL" id="ANBP01000023">
    <property type="protein sequence ID" value="KAB7754659.1"/>
    <property type="molecule type" value="Genomic_DNA"/>
</dbReference>
<keyword evidence="2 8" id="KW-0699">rRNA-binding</keyword>